<dbReference type="Pfam" id="PF13560">
    <property type="entry name" value="HTH_31"/>
    <property type="match status" value="1"/>
</dbReference>
<evidence type="ECO:0000313" key="2">
    <source>
        <dbReference type="EMBL" id="MBF6356707.1"/>
    </source>
</evidence>
<proteinExistence type="predicted"/>
<evidence type="ECO:0000259" key="1">
    <source>
        <dbReference type="PROSITE" id="PS50943"/>
    </source>
</evidence>
<protein>
    <submittedName>
        <fullName evidence="2">Helix-turn-helix domain-containing protein</fullName>
    </submittedName>
</protein>
<dbReference type="SUPFAM" id="SSF47413">
    <property type="entry name" value="lambda repressor-like DNA-binding domains"/>
    <property type="match status" value="1"/>
</dbReference>
<feature type="domain" description="HTH cro/C1-type" evidence="1">
    <location>
        <begin position="17"/>
        <end position="72"/>
    </location>
</feature>
<sequence>MADEDSTLPRRQLGRLMRRYRDEVGLTLAQVAQLADIGTTSLHRLERGQSNKVRVPVVQQLCEIYERSPEETAAMRHLAQQDPAKSWFADYGEFANSGFDNYVALESVARRLISYQELIPGLLQTSGYARAIIRGFLAEQSQADVERMVERRVKRQIVIRRRTFPVSLDVVIHESALRRLVGGPRVMADQLRHLADTSTQPNVNVRILPFTAGVPMGVLPGGFVILEFERDGKGRPIEPTVVFIESVLTANIYLERTVDVDRYREISAGLRKAALDDVGSRALIRKIAKEHQP</sequence>
<dbReference type="SMART" id="SM00530">
    <property type="entry name" value="HTH_XRE"/>
    <property type="match status" value="1"/>
</dbReference>
<dbReference type="InterPro" id="IPR001387">
    <property type="entry name" value="Cro/C1-type_HTH"/>
</dbReference>
<dbReference type="Pfam" id="PF19054">
    <property type="entry name" value="DUF5753"/>
    <property type="match status" value="1"/>
</dbReference>
<dbReference type="InterPro" id="IPR043917">
    <property type="entry name" value="DUF5753"/>
</dbReference>
<dbReference type="CDD" id="cd00093">
    <property type="entry name" value="HTH_XRE"/>
    <property type="match status" value="1"/>
</dbReference>
<dbReference type="InterPro" id="IPR010982">
    <property type="entry name" value="Lambda_DNA-bd_dom_sf"/>
</dbReference>
<accession>A0ABS0DE22</accession>
<evidence type="ECO:0000313" key="3">
    <source>
        <dbReference type="Proteomes" id="UP000707731"/>
    </source>
</evidence>
<dbReference type="Gene3D" id="1.10.260.40">
    <property type="entry name" value="lambda repressor-like DNA-binding domains"/>
    <property type="match status" value="1"/>
</dbReference>
<dbReference type="EMBL" id="JADLQN010000003">
    <property type="protein sequence ID" value="MBF6356707.1"/>
    <property type="molecule type" value="Genomic_DNA"/>
</dbReference>
<reference evidence="2 3" key="1">
    <citation type="submission" date="2020-10" db="EMBL/GenBank/DDBJ databases">
        <title>Identification of Nocardia species via Next-generation sequencing and recognition of intraspecies genetic diversity.</title>
        <authorList>
            <person name="Li P."/>
            <person name="Li P."/>
            <person name="Lu B."/>
        </authorList>
    </citation>
    <scope>NUCLEOTIDE SEQUENCE [LARGE SCALE GENOMIC DNA]</scope>
    <source>
        <strain evidence="2 3">BJ06-0143</strain>
    </source>
</reference>
<comment type="caution">
    <text evidence="2">The sequence shown here is derived from an EMBL/GenBank/DDBJ whole genome shotgun (WGS) entry which is preliminary data.</text>
</comment>
<gene>
    <name evidence="2" type="ORF">IU449_19515</name>
</gene>
<organism evidence="2 3">
    <name type="scientific">Nocardia higoensis</name>
    <dbReference type="NCBI Taxonomy" id="228599"/>
    <lineage>
        <taxon>Bacteria</taxon>
        <taxon>Bacillati</taxon>
        <taxon>Actinomycetota</taxon>
        <taxon>Actinomycetes</taxon>
        <taxon>Mycobacteriales</taxon>
        <taxon>Nocardiaceae</taxon>
        <taxon>Nocardia</taxon>
    </lineage>
</organism>
<dbReference type="RefSeq" id="WP_195003538.1">
    <property type="nucleotide sequence ID" value="NZ_JADLQN010000003.1"/>
</dbReference>
<name>A0ABS0DE22_9NOCA</name>
<dbReference type="PROSITE" id="PS50943">
    <property type="entry name" value="HTH_CROC1"/>
    <property type="match status" value="1"/>
</dbReference>
<keyword evidence="3" id="KW-1185">Reference proteome</keyword>
<dbReference type="Proteomes" id="UP000707731">
    <property type="component" value="Unassembled WGS sequence"/>
</dbReference>